<evidence type="ECO:0000313" key="2">
    <source>
        <dbReference type="EMBL" id="KAF7835126.1"/>
    </source>
</evidence>
<evidence type="ECO:0000256" key="1">
    <source>
        <dbReference type="SAM" id="MobiDB-lite"/>
    </source>
</evidence>
<keyword evidence="3" id="KW-1185">Reference proteome</keyword>
<dbReference type="AlphaFoldDB" id="A0A835CAT3"/>
<organism evidence="2 3">
    <name type="scientific">Senna tora</name>
    <dbReference type="NCBI Taxonomy" id="362788"/>
    <lineage>
        <taxon>Eukaryota</taxon>
        <taxon>Viridiplantae</taxon>
        <taxon>Streptophyta</taxon>
        <taxon>Embryophyta</taxon>
        <taxon>Tracheophyta</taxon>
        <taxon>Spermatophyta</taxon>
        <taxon>Magnoliopsida</taxon>
        <taxon>eudicotyledons</taxon>
        <taxon>Gunneridae</taxon>
        <taxon>Pentapetalae</taxon>
        <taxon>rosids</taxon>
        <taxon>fabids</taxon>
        <taxon>Fabales</taxon>
        <taxon>Fabaceae</taxon>
        <taxon>Caesalpinioideae</taxon>
        <taxon>Cassia clade</taxon>
        <taxon>Senna</taxon>
    </lineage>
</organism>
<evidence type="ECO:0000313" key="3">
    <source>
        <dbReference type="Proteomes" id="UP000634136"/>
    </source>
</evidence>
<dbReference type="Proteomes" id="UP000634136">
    <property type="component" value="Unassembled WGS sequence"/>
</dbReference>
<gene>
    <name evidence="2" type="ORF">G2W53_009985</name>
</gene>
<sequence>MLSMEDGDQEEDDNEADEKNDEYEEFNTSNQRYTKDLSPSLIHFASLNPDRVGSWLTHSSEAQTQIWFPSSVLFIAHALTSLDGDGDGSRG</sequence>
<reference evidence="2" key="1">
    <citation type="submission" date="2020-09" db="EMBL/GenBank/DDBJ databases">
        <title>Genome-Enabled Discovery of Anthraquinone Biosynthesis in Senna tora.</title>
        <authorList>
            <person name="Kang S.-H."/>
            <person name="Pandey R.P."/>
            <person name="Lee C.-M."/>
            <person name="Sim J.-S."/>
            <person name="Jeong J.-T."/>
            <person name="Choi B.-S."/>
            <person name="Jung M."/>
            <person name="Ginzburg D."/>
            <person name="Zhao K."/>
            <person name="Won S.Y."/>
            <person name="Oh T.-J."/>
            <person name="Yu Y."/>
            <person name="Kim N.-H."/>
            <person name="Lee O.R."/>
            <person name="Lee T.-H."/>
            <person name="Bashyal P."/>
            <person name="Kim T.-S."/>
            <person name="Lee W.-H."/>
            <person name="Kawkins C."/>
            <person name="Kim C.-K."/>
            <person name="Kim J.S."/>
            <person name="Ahn B.O."/>
            <person name="Rhee S.Y."/>
            <person name="Sohng J.K."/>
        </authorList>
    </citation>
    <scope>NUCLEOTIDE SEQUENCE</scope>
    <source>
        <tissue evidence="2">Leaf</tissue>
    </source>
</reference>
<protein>
    <submittedName>
        <fullName evidence="2">Uncharacterized protein</fullName>
    </submittedName>
</protein>
<dbReference type="EMBL" id="JAAIUW010000004">
    <property type="protein sequence ID" value="KAF7835126.1"/>
    <property type="molecule type" value="Genomic_DNA"/>
</dbReference>
<proteinExistence type="predicted"/>
<feature type="region of interest" description="Disordered" evidence="1">
    <location>
        <begin position="1"/>
        <end position="34"/>
    </location>
</feature>
<accession>A0A835CAT3</accession>
<feature type="compositionally biased region" description="Acidic residues" evidence="1">
    <location>
        <begin position="1"/>
        <end position="25"/>
    </location>
</feature>
<comment type="caution">
    <text evidence="2">The sequence shown here is derived from an EMBL/GenBank/DDBJ whole genome shotgun (WGS) entry which is preliminary data.</text>
</comment>
<name>A0A835CAT3_9FABA</name>